<evidence type="ECO:0000313" key="15">
    <source>
        <dbReference type="EMBL" id="KLN33759.1"/>
    </source>
</evidence>
<keyword evidence="8 12" id="KW-1133">Transmembrane helix</keyword>
<keyword evidence="7" id="KW-0418">Kinase</keyword>
<keyword evidence="6 12" id="KW-0812">Transmembrane</keyword>
<evidence type="ECO:0000256" key="9">
    <source>
        <dbReference type="ARBA" id="ARBA00023012"/>
    </source>
</evidence>
<evidence type="ECO:0000259" key="14">
    <source>
        <dbReference type="PROSITE" id="PS50885"/>
    </source>
</evidence>
<dbReference type="InterPro" id="IPR003660">
    <property type="entry name" value="HAMP_dom"/>
</dbReference>
<dbReference type="InterPro" id="IPR003661">
    <property type="entry name" value="HisK_dim/P_dom"/>
</dbReference>
<feature type="compositionally biased region" description="Low complexity" evidence="11">
    <location>
        <begin position="513"/>
        <end position="528"/>
    </location>
</feature>
<accession>A0A0H2KPJ6</accession>
<dbReference type="PATRIC" id="fig|264251.5.peg.3177"/>
<dbReference type="PANTHER" id="PTHR45436">
    <property type="entry name" value="SENSOR HISTIDINE KINASE YKOH"/>
    <property type="match status" value="1"/>
</dbReference>
<dbReference type="Pfam" id="PF00672">
    <property type="entry name" value="HAMP"/>
    <property type="match status" value="1"/>
</dbReference>
<organism evidence="15 16">
    <name type="scientific">Cellulosimicrobium funkei</name>
    <dbReference type="NCBI Taxonomy" id="264251"/>
    <lineage>
        <taxon>Bacteria</taxon>
        <taxon>Bacillati</taxon>
        <taxon>Actinomycetota</taxon>
        <taxon>Actinomycetes</taxon>
        <taxon>Micrococcales</taxon>
        <taxon>Promicromonosporaceae</taxon>
        <taxon>Cellulosimicrobium</taxon>
    </lineage>
</organism>
<evidence type="ECO:0000256" key="1">
    <source>
        <dbReference type="ARBA" id="ARBA00000085"/>
    </source>
</evidence>
<dbReference type="PANTHER" id="PTHR45436:SF5">
    <property type="entry name" value="SENSOR HISTIDINE KINASE TRCS"/>
    <property type="match status" value="1"/>
</dbReference>
<dbReference type="InterPro" id="IPR036097">
    <property type="entry name" value="HisK_dim/P_sf"/>
</dbReference>
<dbReference type="SUPFAM" id="SSF47384">
    <property type="entry name" value="Homodimeric domain of signal transducing histidine kinase"/>
    <property type="match status" value="1"/>
</dbReference>
<dbReference type="AlphaFoldDB" id="A0A0H2KPJ6"/>
<evidence type="ECO:0000256" key="10">
    <source>
        <dbReference type="ARBA" id="ARBA00023136"/>
    </source>
</evidence>
<dbReference type="Gene3D" id="6.10.340.10">
    <property type="match status" value="1"/>
</dbReference>
<dbReference type="Proteomes" id="UP000035265">
    <property type="component" value="Unassembled WGS sequence"/>
</dbReference>
<dbReference type="InterPro" id="IPR005467">
    <property type="entry name" value="His_kinase_dom"/>
</dbReference>
<dbReference type="PROSITE" id="PS50885">
    <property type="entry name" value="HAMP"/>
    <property type="match status" value="1"/>
</dbReference>
<keyword evidence="4" id="KW-0597">Phosphoprotein</keyword>
<evidence type="ECO:0000256" key="5">
    <source>
        <dbReference type="ARBA" id="ARBA00022679"/>
    </source>
</evidence>
<dbReference type="CDD" id="cd00082">
    <property type="entry name" value="HisKA"/>
    <property type="match status" value="1"/>
</dbReference>
<keyword evidence="5" id="KW-0808">Transferase</keyword>
<dbReference type="PROSITE" id="PS50109">
    <property type="entry name" value="HIS_KIN"/>
    <property type="match status" value="1"/>
</dbReference>
<dbReference type="GO" id="GO:0000155">
    <property type="term" value="F:phosphorelay sensor kinase activity"/>
    <property type="evidence" value="ECO:0007669"/>
    <property type="project" value="InterPro"/>
</dbReference>
<dbReference type="SMART" id="SM00388">
    <property type="entry name" value="HisKA"/>
    <property type="match status" value="1"/>
</dbReference>
<keyword evidence="9" id="KW-0902">Two-component regulatory system</keyword>
<dbReference type="PRINTS" id="PR00344">
    <property type="entry name" value="BCTRLSENSOR"/>
</dbReference>
<evidence type="ECO:0000256" key="4">
    <source>
        <dbReference type="ARBA" id="ARBA00022553"/>
    </source>
</evidence>
<evidence type="ECO:0000256" key="7">
    <source>
        <dbReference type="ARBA" id="ARBA00022777"/>
    </source>
</evidence>
<feature type="domain" description="Histidine kinase" evidence="13">
    <location>
        <begin position="271"/>
        <end position="483"/>
    </location>
</feature>
<dbReference type="Gene3D" id="3.30.565.10">
    <property type="entry name" value="Histidine kinase-like ATPase, C-terminal domain"/>
    <property type="match status" value="1"/>
</dbReference>
<dbReference type="SMART" id="SM00304">
    <property type="entry name" value="HAMP"/>
    <property type="match status" value="1"/>
</dbReference>
<evidence type="ECO:0000256" key="8">
    <source>
        <dbReference type="ARBA" id="ARBA00022989"/>
    </source>
</evidence>
<evidence type="ECO:0000256" key="6">
    <source>
        <dbReference type="ARBA" id="ARBA00022692"/>
    </source>
</evidence>
<dbReference type="SUPFAM" id="SSF55874">
    <property type="entry name" value="ATPase domain of HSP90 chaperone/DNA topoisomerase II/histidine kinase"/>
    <property type="match status" value="1"/>
</dbReference>
<feature type="compositionally biased region" description="Pro residues" evidence="11">
    <location>
        <begin position="529"/>
        <end position="545"/>
    </location>
</feature>
<dbReference type="EMBL" id="JNBQ01000026">
    <property type="protein sequence ID" value="KLN33759.1"/>
    <property type="molecule type" value="Genomic_DNA"/>
</dbReference>
<dbReference type="SMART" id="SM00387">
    <property type="entry name" value="HATPase_c"/>
    <property type="match status" value="1"/>
</dbReference>
<dbReference type="InterPro" id="IPR003594">
    <property type="entry name" value="HATPase_dom"/>
</dbReference>
<evidence type="ECO:0000256" key="12">
    <source>
        <dbReference type="SAM" id="Phobius"/>
    </source>
</evidence>
<dbReference type="InterPro" id="IPR004358">
    <property type="entry name" value="Sig_transdc_His_kin-like_C"/>
</dbReference>
<sequence>MSPRARRAGLTVRTRMLAAFLGLSALALLLAGGAAWFLQRGQIDARIDESLTRSANELAQLAESGLNPVTGEPFTSAEDVVVASIQLTVPAHNEGILGLREGRTPLVSQQDVRLRLEDDPQLVAALAPLVAGDDVVLRSPRTATAEYRALVAPVQSLGGAGTAADQAPAALVLAYDRSAEHAEFAQVFRTYAVVALGALVLIGVVGWVVAGRLLQPIRTLSRTAQRIGDTDLSARIPVTGNDDLSDLSRTVNGMLDRLEGSFESQRRLIDDVGHELRTPLTVVRGHLELMDPRDAADAAETRDLALDELDRMNRLVDDLVTLATAGRPDFVRPGDTDLGRLLDDVHDKVRTLGERRWLVDARADVAVLADGQRLTQALLQLAANAVKFSAPGSVVALGSAVSDDGARVRVWVRDEGVGIATEQQERIFERFAQATTPGKTHPEGAGLGLAIVAAIAEGHGGRVLVASTPGVGSTFTLDLPLAPVAGPSSGARADAVGPHAPALDGRHGQAPGALTAPTVPSAPSAATPSLPPPTSGPAPAVPPAVGPDDQHPPAHPAPDGRTTR</sequence>
<name>A0A0H2KPJ6_9MICO</name>
<feature type="domain" description="HAMP" evidence="14">
    <location>
        <begin position="211"/>
        <end position="263"/>
    </location>
</feature>
<dbReference type="Pfam" id="PF02518">
    <property type="entry name" value="HATPase_c"/>
    <property type="match status" value="1"/>
</dbReference>
<proteinExistence type="predicted"/>
<evidence type="ECO:0000256" key="3">
    <source>
        <dbReference type="ARBA" id="ARBA00012438"/>
    </source>
</evidence>
<dbReference type="RefSeq" id="WP_231581882.1">
    <property type="nucleotide sequence ID" value="NZ_JNBQ01000026.1"/>
</dbReference>
<evidence type="ECO:0000259" key="13">
    <source>
        <dbReference type="PROSITE" id="PS50109"/>
    </source>
</evidence>
<dbReference type="STRING" id="264251.FB00_15600"/>
<dbReference type="Gene3D" id="1.10.287.130">
    <property type="match status" value="1"/>
</dbReference>
<evidence type="ECO:0000256" key="11">
    <source>
        <dbReference type="SAM" id="MobiDB-lite"/>
    </source>
</evidence>
<dbReference type="Pfam" id="PF00512">
    <property type="entry name" value="HisKA"/>
    <property type="match status" value="1"/>
</dbReference>
<dbReference type="InterPro" id="IPR036890">
    <property type="entry name" value="HATPase_C_sf"/>
</dbReference>
<keyword evidence="10 12" id="KW-0472">Membrane</keyword>
<feature type="transmembrane region" description="Helical" evidence="12">
    <location>
        <begin position="191"/>
        <end position="214"/>
    </location>
</feature>
<keyword evidence="16" id="KW-1185">Reference proteome</keyword>
<protein>
    <recommendedName>
        <fullName evidence="3">histidine kinase</fullName>
        <ecNumber evidence="3">2.7.13.3</ecNumber>
    </recommendedName>
</protein>
<gene>
    <name evidence="15" type="ORF">FB00_15600</name>
</gene>
<dbReference type="CDD" id="cd06225">
    <property type="entry name" value="HAMP"/>
    <property type="match status" value="1"/>
</dbReference>
<reference evidence="15 16" key="1">
    <citation type="submission" date="2014-05" db="EMBL/GenBank/DDBJ databases">
        <title>Cellulosimicrobium funkei U11 genome.</title>
        <authorList>
            <person name="Hu C."/>
            <person name="Gong Y."/>
            <person name="Wan W."/>
            <person name="Jiang M."/>
        </authorList>
    </citation>
    <scope>NUCLEOTIDE SEQUENCE [LARGE SCALE GENOMIC DNA]</scope>
    <source>
        <strain evidence="15 16">U11</strain>
    </source>
</reference>
<feature type="region of interest" description="Disordered" evidence="11">
    <location>
        <begin position="488"/>
        <end position="564"/>
    </location>
</feature>
<comment type="subcellular location">
    <subcellularLocation>
        <location evidence="2">Cell membrane</location>
    </subcellularLocation>
</comment>
<dbReference type="GO" id="GO:0005886">
    <property type="term" value="C:plasma membrane"/>
    <property type="evidence" value="ECO:0007669"/>
    <property type="project" value="UniProtKB-SubCell"/>
</dbReference>
<dbReference type="EC" id="2.7.13.3" evidence="3"/>
<comment type="catalytic activity">
    <reaction evidence="1">
        <text>ATP + protein L-histidine = ADP + protein N-phospho-L-histidine.</text>
        <dbReference type="EC" id="2.7.13.3"/>
    </reaction>
</comment>
<dbReference type="SUPFAM" id="SSF158472">
    <property type="entry name" value="HAMP domain-like"/>
    <property type="match status" value="1"/>
</dbReference>
<comment type="caution">
    <text evidence="15">The sequence shown here is derived from an EMBL/GenBank/DDBJ whole genome shotgun (WGS) entry which is preliminary data.</text>
</comment>
<dbReference type="InterPro" id="IPR050428">
    <property type="entry name" value="TCS_sensor_his_kinase"/>
</dbReference>
<evidence type="ECO:0000313" key="16">
    <source>
        <dbReference type="Proteomes" id="UP000035265"/>
    </source>
</evidence>
<evidence type="ECO:0000256" key="2">
    <source>
        <dbReference type="ARBA" id="ARBA00004236"/>
    </source>
</evidence>